<feature type="compositionally biased region" description="Low complexity" evidence="7">
    <location>
        <begin position="17"/>
        <end position="35"/>
    </location>
</feature>
<dbReference type="InterPro" id="IPR036884">
    <property type="entry name" value="2Fe-2S-bd_dom_sf"/>
</dbReference>
<evidence type="ECO:0000259" key="8">
    <source>
        <dbReference type="PROSITE" id="PS51085"/>
    </source>
</evidence>
<dbReference type="AlphaFoldDB" id="A0A1Z2LBF1"/>
<keyword evidence="4" id="KW-0408">Iron</keyword>
<dbReference type="InterPro" id="IPR052914">
    <property type="entry name" value="Aldehyde_Oxdr_Iron-Sulfur"/>
</dbReference>
<dbReference type="EMBL" id="CP021744">
    <property type="protein sequence ID" value="ARZ71561.1"/>
    <property type="molecule type" value="Genomic_DNA"/>
</dbReference>
<evidence type="ECO:0000256" key="1">
    <source>
        <dbReference type="ARBA" id="ARBA00022714"/>
    </source>
</evidence>
<dbReference type="Proteomes" id="UP000195755">
    <property type="component" value="Chromosome"/>
</dbReference>
<keyword evidence="2" id="KW-0479">Metal-binding</keyword>
<dbReference type="InterPro" id="IPR012675">
    <property type="entry name" value="Beta-grasp_dom_sf"/>
</dbReference>
<gene>
    <name evidence="9" type="ORF">SMD11_5985</name>
</gene>
<reference evidence="9 10" key="1">
    <citation type="submission" date="2017-06" db="EMBL/GenBank/DDBJ databases">
        <title>Streptomyces albireticuli Genome sequencing and assembly.</title>
        <authorList>
            <person name="Wang Y."/>
            <person name="Du B."/>
            <person name="Ding Y."/>
            <person name="Liu H."/>
            <person name="Hou Q."/>
            <person name="Liu K."/>
            <person name="Yao L."/>
            <person name="Wang C."/>
        </authorList>
    </citation>
    <scope>NUCLEOTIDE SEQUENCE [LARGE SCALE GENOMIC DNA]</scope>
    <source>
        <strain evidence="9 10">MDJK11</strain>
    </source>
</reference>
<evidence type="ECO:0000256" key="4">
    <source>
        <dbReference type="ARBA" id="ARBA00023004"/>
    </source>
</evidence>
<evidence type="ECO:0000313" key="10">
    <source>
        <dbReference type="Proteomes" id="UP000195755"/>
    </source>
</evidence>
<dbReference type="InterPro" id="IPR001041">
    <property type="entry name" value="2Fe-2S_ferredoxin-type"/>
</dbReference>
<dbReference type="GO" id="GO:0046872">
    <property type="term" value="F:metal ion binding"/>
    <property type="evidence" value="ECO:0007669"/>
    <property type="project" value="UniProtKB-KW"/>
</dbReference>
<protein>
    <recommendedName>
        <fullName evidence="8">2Fe-2S ferredoxin-type domain-containing protein</fullName>
    </recommendedName>
</protein>
<dbReference type="PROSITE" id="PS00197">
    <property type="entry name" value="2FE2S_FER_1"/>
    <property type="match status" value="1"/>
</dbReference>
<dbReference type="PANTHER" id="PTHR45331">
    <property type="entry name" value="OXIDOREDUCTASE, IRON-SULPHUR BINDING SUBUNIT-RELATED-RELATED"/>
    <property type="match status" value="1"/>
</dbReference>
<evidence type="ECO:0000256" key="7">
    <source>
        <dbReference type="SAM" id="MobiDB-lite"/>
    </source>
</evidence>
<dbReference type="GO" id="GO:0051537">
    <property type="term" value="F:2 iron, 2 sulfur cluster binding"/>
    <property type="evidence" value="ECO:0007669"/>
    <property type="project" value="UniProtKB-KW"/>
</dbReference>
<dbReference type="InterPro" id="IPR036010">
    <property type="entry name" value="2Fe-2S_ferredoxin-like_sf"/>
</dbReference>
<dbReference type="PANTHER" id="PTHR45331:SF2">
    <property type="entry name" value="OXIDOREDUCTASE WITH IRON-SULFUR SUBUNIT"/>
    <property type="match status" value="1"/>
</dbReference>
<evidence type="ECO:0000256" key="5">
    <source>
        <dbReference type="ARBA" id="ARBA00023014"/>
    </source>
</evidence>
<evidence type="ECO:0000256" key="6">
    <source>
        <dbReference type="ARBA" id="ARBA00060707"/>
    </source>
</evidence>
<name>A0A1Z2LBF1_9ACTN</name>
<dbReference type="InterPro" id="IPR006058">
    <property type="entry name" value="2Fe2S_fd_BS"/>
</dbReference>
<dbReference type="GO" id="GO:0016903">
    <property type="term" value="F:oxidoreductase activity, acting on the aldehyde or oxo group of donors"/>
    <property type="evidence" value="ECO:0007669"/>
    <property type="project" value="TreeGrafter"/>
</dbReference>
<dbReference type="Pfam" id="PF01799">
    <property type="entry name" value="Fer2_2"/>
    <property type="match status" value="1"/>
</dbReference>
<dbReference type="SUPFAM" id="SSF47741">
    <property type="entry name" value="CO dehydrogenase ISP C-domain like"/>
    <property type="match status" value="1"/>
</dbReference>
<feature type="region of interest" description="Disordered" evidence="7">
    <location>
        <begin position="1"/>
        <end position="35"/>
    </location>
</feature>
<dbReference type="SUPFAM" id="SSF54292">
    <property type="entry name" value="2Fe-2S ferredoxin-like"/>
    <property type="match status" value="1"/>
</dbReference>
<dbReference type="FunFam" id="3.10.20.30:FF:000020">
    <property type="entry name" value="Xanthine dehydrogenase iron-sulfur subunit"/>
    <property type="match status" value="1"/>
</dbReference>
<dbReference type="Gene3D" id="1.10.150.120">
    <property type="entry name" value="[2Fe-2S]-binding domain"/>
    <property type="match status" value="1"/>
</dbReference>
<keyword evidence="1" id="KW-0001">2Fe-2S</keyword>
<dbReference type="CDD" id="cd00207">
    <property type="entry name" value="fer2"/>
    <property type="match status" value="1"/>
</dbReference>
<evidence type="ECO:0000256" key="2">
    <source>
        <dbReference type="ARBA" id="ARBA00022723"/>
    </source>
</evidence>
<proteinExistence type="predicted"/>
<dbReference type="OrthoDB" id="159930at2"/>
<dbReference type="InterPro" id="IPR002888">
    <property type="entry name" value="2Fe-2S-bd"/>
</dbReference>
<evidence type="ECO:0000256" key="3">
    <source>
        <dbReference type="ARBA" id="ARBA00023002"/>
    </source>
</evidence>
<accession>A0A1Z2LBF1</accession>
<dbReference type="Gene3D" id="3.10.20.30">
    <property type="match status" value="1"/>
</dbReference>
<comment type="pathway">
    <text evidence="6">Alkaloid degradation; nicotine degradation.</text>
</comment>
<organism evidence="9 10">
    <name type="scientific">Streptomyces albireticuli</name>
    <dbReference type="NCBI Taxonomy" id="1940"/>
    <lineage>
        <taxon>Bacteria</taxon>
        <taxon>Bacillati</taxon>
        <taxon>Actinomycetota</taxon>
        <taxon>Actinomycetes</taxon>
        <taxon>Kitasatosporales</taxon>
        <taxon>Streptomycetaceae</taxon>
        <taxon>Streptomyces</taxon>
    </lineage>
</organism>
<dbReference type="PROSITE" id="PS51085">
    <property type="entry name" value="2FE2S_FER_2"/>
    <property type="match status" value="1"/>
</dbReference>
<dbReference type="KEGG" id="salj:SMD11_5985"/>
<keyword evidence="3" id="KW-0560">Oxidoreductase</keyword>
<evidence type="ECO:0000313" key="9">
    <source>
        <dbReference type="EMBL" id="ARZ71561.1"/>
    </source>
</evidence>
<sequence length="202" mass="20475">MAAHSAQDGPPPPRPVPSSSAAPGSPAAAASSTSSAVTLHVNGTAHRLTLDNRTTVLDALREHLDLTGTKKGCDHAQCGACTVLADGRRVNSCLLPAVAQDGVEITTVEGLAGGGTPHPLQRAFLDRDGFQCGYCTPGQLCSAVGAIAEAAAGQPSHVTPLSAPPGAPVPLSPDEIRERMSGNLCRCGAYVNIVAAIEDVTR</sequence>
<dbReference type="Pfam" id="PF00111">
    <property type="entry name" value="Fer2"/>
    <property type="match status" value="1"/>
</dbReference>
<feature type="domain" description="2Fe-2S ferredoxin-type" evidence="8">
    <location>
        <begin position="35"/>
        <end position="111"/>
    </location>
</feature>
<keyword evidence="5" id="KW-0411">Iron-sulfur</keyword>